<dbReference type="AlphaFoldDB" id="A0A1C0TM71"/>
<gene>
    <name evidence="1" type="ORF">A7985_18330</name>
</gene>
<protein>
    <submittedName>
        <fullName evidence="1">Uncharacterized protein</fullName>
    </submittedName>
</protein>
<comment type="caution">
    <text evidence="1">The sequence shown here is derived from an EMBL/GenBank/DDBJ whole genome shotgun (WGS) entry which is preliminary data.</text>
</comment>
<dbReference type="RefSeq" id="WP_065791856.1">
    <property type="nucleotide sequence ID" value="NZ_JAGJED010000007.1"/>
</dbReference>
<organism evidence="1 2">
    <name type="scientific">Pseudoalteromonas luteoviolacea</name>
    <dbReference type="NCBI Taxonomy" id="43657"/>
    <lineage>
        <taxon>Bacteria</taxon>
        <taxon>Pseudomonadati</taxon>
        <taxon>Pseudomonadota</taxon>
        <taxon>Gammaproteobacteria</taxon>
        <taxon>Alteromonadales</taxon>
        <taxon>Pseudoalteromonadaceae</taxon>
        <taxon>Pseudoalteromonas</taxon>
    </lineage>
</organism>
<evidence type="ECO:0000313" key="2">
    <source>
        <dbReference type="Proteomes" id="UP000093366"/>
    </source>
</evidence>
<accession>A0A1C0TM71</accession>
<reference evidence="2" key="1">
    <citation type="submission" date="2016-07" db="EMBL/GenBank/DDBJ databases">
        <authorList>
            <person name="Florea S."/>
            <person name="Webb J.S."/>
            <person name="Jaromczyk J."/>
            <person name="Schardl C.L."/>
        </authorList>
    </citation>
    <scope>NUCLEOTIDE SEQUENCE [LARGE SCALE GENOMIC DNA]</scope>
    <source>
        <strain evidence="2">IPB1</strain>
    </source>
</reference>
<sequence length="63" mass="6953">MNLKLSKKSIKKLTTDKNTLPLEATPQVGGAEHLSVIVCNTVDVCWTQRGPGQPCQIYSDRCH</sequence>
<name>A0A1C0TM71_9GAMM</name>
<dbReference type="Proteomes" id="UP000093366">
    <property type="component" value="Unassembled WGS sequence"/>
</dbReference>
<dbReference type="EMBL" id="MAUJ01000007">
    <property type="protein sequence ID" value="OCQ19862.1"/>
    <property type="molecule type" value="Genomic_DNA"/>
</dbReference>
<dbReference type="OrthoDB" id="6314383at2"/>
<evidence type="ECO:0000313" key="1">
    <source>
        <dbReference type="EMBL" id="OCQ19862.1"/>
    </source>
</evidence>
<proteinExistence type="predicted"/>